<accession>A0ACB9Z7E8</accession>
<evidence type="ECO:0000313" key="2">
    <source>
        <dbReference type="Proteomes" id="UP001497700"/>
    </source>
</evidence>
<dbReference type="EMBL" id="MU393446">
    <property type="protein sequence ID" value="KAI4867533.1"/>
    <property type="molecule type" value="Genomic_DNA"/>
</dbReference>
<reference evidence="1 2" key="1">
    <citation type="journal article" date="2022" name="New Phytol.">
        <title>Ecological generalism drives hyperdiversity of secondary metabolite gene clusters in xylarialean endophytes.</title>
        <authorList>
            <person name="Franco M.E.E."/>
            <person name="Wisecaver J.H."/>
            <person name="Arnold A.E."/>
            <person name="Ju Y.M."/>
            <person name="Slot J.C."/>
            <person name="Ahrendt S."/>
            <person name="Moore L.P."/>
            <person name="Eastman K.E."/>
            <person name="Scott K."/>
            <person name="Konkel Z."/>
            <person name="Mondo S.J."/>
            <person name="Kuo A."/>
            <person name="Hayes R.D."/>
            <person name="Haridas S."/>
            <person name="Andreopoulos B."/>
            <person name="Riley R."/>
            <person name="LaButti K."/>
            <person name="Pangilinan J."/>
            <person name="Lipzen A."/>
            <person name="Amirebrahimi M."/>
            <person name="Yan J."/>
            <person name="Adam C."/>
            <person name="Keymanesh K."/>
            <person name="Ng V."/>
            <person name="Louie K."/>
            <person name="Northen T."/>
            <person name="Drula E."/>
            <person name="Henrissat B."/>
            <person name="Hsieh H.M."/>
            <person name="Youens-Clark K."/>
            <person name="Lutzoni F."/>
            <person name="Miadlikowska J."/>
            <person name="Eastwood D.C."/>
            <person name="Hamelin R.C."/>
            <person name="Grigoriev I.V."/>
            <person name="U'Ren J.M."/>
        </authorList>
    </citation>
    <scope>NUCLEOTIDE SEQUENCE [LARGE SCALE GENOMIC DNA]</scope>
    <source>
        <strain evidence="1 2">CBS 119005</strain>
    </source>
</reference>
<evidence type="ECO:0000313" key="1">
    <source>
        <dbReference type="EMBL" id="KAI4867533.1"/>
    </source>
</evidence>
<keyword evidence="2" id="KW-1185">Reference proteome</keyword>
<sequence>MTRDESRITSFASSSSGHSSITVKPSAPSRSVSVSSASNRATPKPIKTGDHGKFRYVHATTSVRPIFEVVINYWHRCTFVRNPVRILSSQVYPS</sequence>
<comment type="caution">
    <text evidence="1">The sequence shown here is derived from an EMBL/GenBank/DDBJ whole genome shotgun (WGS) entry which is preliminary data.</text>
</comment>
<organism evidence="1 2">
    <name type="scientific">Hypoxylon rubiginosum</name>
    <dbReference type="NCBI Taxonomy" id="110542"/>
    <lineage>
        <taxon>Eukaryota</taxon>
        <taxon>Fungi</taxon>
        <taxon>Dikarya</taxon>
        <taxon>Ascomycota</taxon>
        <taxon>Pezizomycotina</taxon>
        <taxon>Sordariomycetes</taxon>
        <taxon>Xylariomycetidae</taxon>
        <taxon>Xylariales</taxon>
        <taxon>Hypoxylaceae</taxon>
        <taxon>Hypoxylon</taxon>
    </lineage>
</organism>
<protein>
    <submittedName>
        <fullName evidence="1">Uncharacterized protein</fullName>
    </submittedName>
</protein>
<dbReference type="Proteomes" id="UP001497700">
    <property type="component" value="Unassembled WGS sequence"/>
</dbReference>
<name>A0ACB9Z7E8_9PEZI</name>
<proteinExistence type="predicted"/>
<gene>
    <name evidence="1" type="ORF">F4820DRAFT_198331</name>
</gene>